<dbReference type="InterPro" id="IPR007349">
    <property type="entry name" value="DUF418"/>
</dbReference>
<keyword evidence="4" id="KW-1185">Reference proteome</keyword>
<feature type="transmembrane region" description="Helical" evidence="1">
    <location>
        <begin position="85"/>
        <end position="105"/>
    </location>
</feature>
<feature type="transmembrane region" description="Helical" evidence="1">
    <location>
        <begin position="134"/>
        <end position="158"/>
    </location>
</feature>
<feature type="transmembrane region" description="Helical" evidence="1">
    <location>
        <begin position="249"/>
        <end position="268"/>
    </location>
</feature>
<feature type="transmembrane region" description="Helical" evidence="1">
    <location>
        <begin position="178"/>
        <end position="195"/>
    </location>
</feature>
<evidence type="ECO:0000313" key="3">
    <source>
        <dbReference type="EMBL" id="MEC0242383.1"/>
    </source>
</evidence>
<feature type="transmembrane region" description="Helical" evidence="1">
    <location>
        <begin position="52"/>
        <end position="73"/>
    </location>
</feature>
<dbReference type="EMBL" id="JARLKZ010000016">
    <property type="protein sequence ID" value="MEC0242383.1"/>
    <property type="molecule type" value="Genomic_DNA"/>
</dbReference>
<keyword evidence="1" id="KW-0472">Membrane</keyword>
<dbReference type="InterPro" id="IPR052529">
    <property type="entry name" value="Bact_Transport_Assoc"/>
</dbReference>
<feature type="transmembrane region" description="Helical" evidence="1">
    <location>
        <begin position="111"/>
        <end position="127"/>
    </location>
</feature>
<dbReference type="PANTHER" id="PTHR30590">
    <property type="entry name" value="INNER MEMBRANE PROTEIN"/>
    <property type="match status" value="1"/>
</dbReference>
<accession>A0ABU6GSI4</accession>
<feature type="domain" description="DUF418" evidence="2">
    <location>
        <begin position="163"/>
        <end position="315"/>
    </location>
</feature>
<dbReference type="Proteomes" id="UP001344632">
    <property type="component" value="Unassembled WGS sequence"/>
</dbReference>
<comment type="caution">
    <text evidence="3">The sequence shown here is derived from an EMBL/GenBank/DDBJ whole genome shotgun (WGS) entry which is preliminary data.</text>
</comment>
<evidence type="ECO:0000259" key="2">
    <source>
        <dbReference type="Pfam" id="PF04235"/>
    </source>
</evidence>
<keyword evidence="1" id="KW-1133">Transmembrane helix</keyword>
<feature type="transmembrane region" description="Helical" evidence="1">
    <location>
        <begin position="12"/>
        <end position="32"/>
    </location>
</feature>
<dbReference type="RefSeq" id="WP_326090157.1">
    <property type="nucleotide sequence ID" value="NZ_JARLKZ010000016.1"/>
</dbReference>
<keyword evidence="1" id="KW-0812">Transmembrane</keyword>
<sequence length="332" mass="38312">MKRIDVLDYLRGFALIGIVFINIFQMVPYIHVPPEYGIWSGMEQAVLKFINYAVFERFYTIFSFLFGIGFYLFISRARARGDRAYLLFTRRLLILLIFGFIHHQFQPGEALTVYAILGFLLLPLYQLKPTINLALGLILLVSNVWLGSIGMSLSMFILGLWAGQCEIFEHVAQYKKRWIFVQVVSLILIPLGLWAQNEIINRTGLLDAGMAAGGLAEDVFYVTTLTLLLQYPCMQKWLIPMSKLGRMALTNYIMQTVLILTMDAVLYLSNHAYYLILAMIATEILMFQMIFSVMWLNRFAMGPLEWIWRIGTYGKIPDHYKQTTNESKKMSL</sequence>
<gene>
    <name evidence="3" type="ORF">P4H66_21475</name>
</gene>
<reference evidence="3 4" key="1">
    <citation type="submission" date="2023-03" db="EMBL/GenBank/DDBJ databases">
        <title>Bacillus Genome Sequencing.</title>
        <authorList>
            <person name="Dunlap C."/>
        </authorList>
    </citation>
    <scope>NUCLEOTIDE SEQUENCE [LARGE SCALE GENOMIC DNA]</scope>
    <source>
        <strain evidence="3 4">BD-525</strain>
    </source>
</reference>
<name>A0ABU6GSI4_9BACL</name>
<dbReference type="PANTHER" id="PTHR30590:SF3">
    <property type="entry name" value="HYPOTHETICAL MEMBRANE SPANNING PROTEIN"/>
    <property type="match status" value="1"/>
</dbReference>
<evidence type="ECO:0000256" key="1">
    <source>
        <dbReference type="SAM" id="Phobius"/>
    </source>
</evidence>
<organism evidence="3 4">
    <name type="scientific">Paenibacillus dokdonensis</name>
    <dbReference type="NCBI Taxonomy" id="2567944"/>
    <lineage>
        <taxon>Bacteria</taxon>
        <taxon>Bacillati</taxon>
        <taxon>Bacillota</taxon>
        <taxon>Bacilli</taxon>
        <taxon>Bacillales</taxon>
        <taxon>Paenibacillaceae</taxon>
        <taxon>Paenibacillus</taxon>
    </lineage>
</organism>
<feature type="transmembrane region" description="Helical" evidence="1">
    <location>
        <begin position="274"/>
        <end position="296"/>
    </location>
</feature>
<proteinExistence type="predicted"/>
<evidence type="ECO:0000313" key="4">
    <source>
        <dbReference type="Proteomes" id="UP001344632"/>
    </source>
</evidence>
<dbReference type="Pfam" id="PF04235">
    <property type="entry name" value="DUF418"/>
    <property type="match status" value="1"/>
</dbReference>
<protein>
    <submittedName>
        <fullName evidence="3">DUF418 domain-containing protein</fullName>
    </submittedName>
</protein>